<organism evidence="1 2">
    <name type="scientific">Plutella xylostella</name>
    <name type="common">Diamondback moth</name>
    <name type="synonym">Plutella maculipennis</name>
    <dbReference type="NCBI Taxonomy" id="51655"/>
    <lineage>
        <taxon>Eukaryota</taxon>
        <taxon>Metazoa</taxon>
        <taxon>Ecdysozoa</taxon>
        <taxon>Arthropoda</taxon>
        <taxon>Hexapoda</taxon>
        <taxon>Insecta</taxon>
        <taxon>Pterygota</taxon>
        <taxon>Neoptera</taxon>
        <taxon>Endopterygota</taxon>
        <taxon>Lepidoptera</taxon>
        <taxon>Glossata</taxon>
        <taxon>Ditrysia</taxon>
        <taxon>Yponomeutoidea</taxon>
        <taxon>Plutellidae</taxon>
        <taxon>Plutella</taxon>
    </lineage>
</organism>
<proteinExistence type="predicted"/>
<evidence type="ECO:0000313" key="1">
    <source>
        <dbReference type="EMBL" id="CAG9137780.1"/>
    </source>
</evidence>
<protein>
    <submittedName>
        <fullName evidence="1">(diamondback moth) hypothetical protein</fullName>
    </submittedName>
</protein>
<reference evidence="1" key="1">
    <citation type="submission" date="2020-11" db="EMBL/GenBank/DDBJ databases">
        <authorList>
            <person name="Whiteford S."/>
        </authorList>
    </citation>
    <scope>NUCLEOTIDE SEQUENCE</scope>
</reference>
<name>A0A8S4GBV1_PLUXY</name>
<dbReference type="AlphaFoldDB" id="A0A8S4GBV1"/>
<sequence>MPSPAGAPDEAAPLAAAVQIPDVMPEATHNAVDSVPSCMDLDPELMSALGASTSDTAEFGENIHSSLANLWTPLLKKGLQKEEKDNLLKNYLVPANCKLLQAPKLNAEISAAVSEVVRGRDKKLFFRPVTIVVSRRV</sequence>
<comment type="caution">
    <text evidence="1">The sequence shown here is derived from an EMBL/GenBank/DDBJ whole genome shotgun (WGS) entry which is preliminary data.</text>
</comment>
<gene>
    <name evidence="1" type="ORF">PLXY2_LOCUS16032</name>
</gene>
<dbReference type="PANTHER" id="PTHR34239">
    <property type="entry name" value="APPLE DOMAIN-CONTAINING PROTEIN"/>
    <property type="match status" value="1"/>
</dbReference>
<dbReference type="EMBL" id="CAJHNJ030000411">
    <property type="protein sequence ID" value="CAG9137780.1"/>
    <property type="molecule type" value="Genomic_DNA"/>
</dbReference>
<dbReference type="PANTHER" id="PTHR34239:SF2">
    <property type="entry name" value="TRANSPOSABLE ELEMENT P TRANSPOSASE_THAP9 CONSERVED DOMAIN-CONTAINING PROTEIN"/>
    <property type="match status" value="1"/>
</dbReference>
<evidence type="ECO:0000313" key="2">
    <source>
        <dbReference type="Proteomes" id="UP000653454"/>
    </source>
</evidence>
<accession>A0A8S4GBV1</accession>
<dbReference type="Proteomes" id="UP000653454">
    <property type="component" value="Unassembled WGS sequence"/>
</dbReference>
<keyword evidence="2" id="KW-1185">Reference proteome</keyword>